<dbReference type="GO" id="GO:0004803">
    <property type="term" value="F:transposase activity"/>
    <property type="evidence" value="ECO:0007669"/>
    <property type="project" value="InterPro"/>
</dbReference>
<dbReference type="GO" id="GO:0003677">
    <property type="term" value="F:DNA binding"/>
    <property type="evidence" value="ECO:0007669"/>
    <property type="project" value="InterPro"/>
</dbReference>
<dbReference type="EMBL" id="JAEPDI010000004">
    <property type="protein sequence ID" value="MCG7938730.1"/>
    <property type="molecule type" value="Genomic_DNA"/>
</dbReference>
<dbReference type="InterPro" id="IPR003346">
    <property type="entry name" value="Transposase_20"/>
</dbReference>
<sequence>MKKHSLIAIDLAKNNFQVCVLDPHNKVTLNMRLKRSQLAELIAQQKPGPVAMEACYSSHYWARLFSEMGHDVKLIPAQHVKPFVRGNKNDHNDALAIAEASQRPNIKFVPIKTIDQQDIQALHRIRERIVGQRTGLINQTRGILSEYGIITQKGIKHFSTLLAALSQPEAREFTGLMKDQLQLIAQEYRVLTDRLNKLNRQLKDIAAINPLCQILMTLPGIGYINATALVSAVGNGSQFTHAREMSVWLGVTPKLHASGDTGYLSGISKRGNRYLRRMMIHGARAALYRCKNPHDSMILWAREIAKRSNANKAAVALANRLTRLAWILLQKQEPYQVTR</sequence>
<reference evidence="4" key="1">
    <citation type="journal article" date="2021" name="Proc. Natl. Acad. Sci. U.S.A.">
        <title>Global biogeography of chemosynthetic symbionts reveals both localized and globally distributed symbiont groups. .</title>
        <authorList>
            <person name="Osvatic J.T."/>
            <person name="Wilkins L.G.E."/>
            <person name="Leibrecht L."/>
            <person name="Leray M."/>
            <person name="Zauner S."/>
            <person name="Polzin J."/>
            <person name="Camacho Y."/>
            <person name="Gros O."/>
            <person name="van Gils J.A."/>
            <person name="Eisen J.A."/>
            <person name="Petersen J.M."/>
            <person name="Yuen B."/>
        </authorList>
    </citation>
    <scope>NUCLEOTIDE SEQUENCE</scope>
    <source>
        <strain evidence="4">MAGL173</strain>
    </source>
</reference>
<dbReference type="InterPro" id="IPR002525">
    <property type="entry name" value="Transp_IS110-like_N"/>
</dbReference>
<dbReference type="GO" id="GO:0006313">
    <property type="term" value="P:DNA transposition"/>
    <property type="evidence" value="ECO:0007669"/>
    <property type="project" value="InterPro"/>
</dbReference>
<organism evidence="4 5">
    <name type="scientific">Candidatus Thiodiazotropha lotti</name>
    <dbReference type="NCBI Taxonomy" id="2792787"/>
    <lineage>
        <taxon>Bacteria</taxon>
        <taxon>Pseudomonadati</taxon>
        <taxon>Pseudomonadota</taxon>
        <taxon>Gammaproteobacteria</taxon>
        <taxon>Chromatiales</taxon>
        <taxon>Sedimenticolaceae</taxon>
        <taxon>Candidatus Thiodiazotropha</taxon>
    </lineage>
</organism>
<feature type="domain" description="Transposase IS116/IS110/IS902 C-terminal" evidence="3">
    <location>
        <begin position="212"/>
        <end position="293"/>
    </location>
</feature>
<feature type="domain" description="Transposase IS110-like N-terminal" evidence="2">
    <location>
        <begin position="8"/>
        <end position="147"/>
    </location>
</feature>
<evidence type="ECO:0000259" key="2">
    <source>
        <dbReference type="Pfam" id="PF01548"/>
    </source>
</evidence>
<comment type="caution">
    <text evidence="4">The sequence shown here is derived from an EMBL/GenBank/DDBJ whole genome shotgun (WGS) entry which is preliminary data.</text>
</comment>
<evidence type="ECO:0000259" key="3">
    <source>
        <dbReference type="Pfam" id="PF02371"/>
    </source>
</evidence>
<dbReference type="Proteomes" id="UP000886687">
    <property type="component" value="Unassembled WGS sequence"/>
</dbReference>
<dbReference type="Pfam" id="PF02371">
    <property type="entry name" value="Transposase_20"/>
    <property type="match status" value="1"/>
</dbReference>
<keyword evidence="1" id="KW-0175">Coiled coil</keyword>
<proteinExistence type="predicted"/>
<dbReference type="PANTHER" id="PTHR33055:SF3">
    <property type="entry name" value="PUTATIVE TRANSPOSASE FOR IS117-RELATED"/>
    <property type="match status" value="1"/>
</dbReference>
<protein>
    <submittedName>
        <fullName evidence="4">IS110 family transposase</fullName>
    </submittedName>
</protein>
<dbReference type="PANTHER" id="PTHR33055">
    <property type="entry name" value="TRANSPOSASE FOR INSERTION SEQUENCE ELEMENT IS1111A"/>
    <property type="match status" value="1"/>
</dbReference>
<feature type="coiled-coil region" evidence="1">
    <location>
        <begin position="181"/>
        <end position="208"/>
    </location>
</feature>
<accession>A0A9E4K4V2</accession>
<gene>
    <name evidence="4" type="ORF">JAZ04_07710</name>
</gene>
<dbReference type="NCBIfam" id="NF033542">
    <property type="entry name" value="transpos_IS110"/>
    <property type="match status" value="1"/>
</dbReference>
<dbReference type="Pfam" id="PF01548">
    <property type="entry name" value="DEDD_Tnp_IS110"/>
    <property type="match status" value="1"/>
</dbReference>
<name>A0A9E4K4V2_9GAMM</name>
<evidence type="ECO:0000313" key="5">
    <source>
        <dbReference type="Proteomes" id="UP000886687"/>
    </source>
</evidence>
<evidence type="ECO:0000313" key="4">
    <source>
        <dbReference type="EMBL" id="MCG7938730.1"/>
    </source>
</evidence>
<dbReference type="AlphaFoldDB" id="A0A9E4K4V2"/>
<evidence type="ECO:0000256" key="1">
    <source>
        <dbReference type="SAM" id="Coils"/>
    </source>
</evidence>
<dbReference type="InterPro" id="IPR047650">
    <property type="entry name" value="Transpos_IS110"/>
</dbReference>